<sequence>MDFHADVIVVGTGNAGFCAAHAAAERGARVLMLEKGSEGTIGGNTYFTAGAIRTTYQDIEDLADVIDDPDERLPYTDIDPYSPADFAADMRRVTLGRCDPTLTDAMVHGVADTVRWMRGHGVRFRLQYERQAYEMENRFRFWGGLPLATVDGGKGLVAQHLAAAERAGVRVRCDTAVDRVLRDPDGRVVGVAAGTTEFRAGAVVLAAGGFQASRMMRAQYLGPNWDLAKVRGTPHNTGGVLTAALRAGAQSAGHWSGCHAVAWDAKAPESGDLELTNRLTKQSYPLSIVVNTAGRRFLDEGAEIRNYTYAKYGAEILRQPGALAFQIFDAKTAPLLREAEYEAPGVSRFQADSIAELAEQAGIDAAGLTATVEEYNAATRPGPFNPAVKDGLGTTGLTLPKSNWAQPLDQPPYLAFAVTCGITFTFGGVKIDTSGRVIDEADEVIPGLFAAGEMAGGLFFHNYPGGSGLAAGSVFGRRAGAEAAALASTGVLTS</sequence>
<evidence type="ECO:0000313" key="6">
    <source>
        <dbReference type="EMBL" id="SFL14063.1"/>
    </source>
</evidence>
<proteinExistence type="predicted"/>
<name>A0A1I4F9F9_9ACTN</name>
<comment type="cofactor">
    <cofactor evidence="1">
        <name>FAD</name>
        <dbReference type="ChEBI" id="CHEBI:57692"/>
    </cofactor>
</comment>
<dbReference type="InterPro" id="IPR050315">
    <property type="entry name" value="FAD-oxidoreductase_2"/>
</dbReference>
<keyword evidence="7" id="KW-1185">Reference proteome</keyword>
<evidence type="ECO:0000313" key="7">
    <source>
        <dbReference type="Proteomes" id="UP000199111"/>
    </source>
</evidence>
<evidence type="ECO:0000256" key="2">
    <source>
        <dbReference type="ARBA" id="ARBA00022630"/>
    </source>
</evidence>
<dbReference type="AlphaFoldDB" id="A0A1I4F9F9"/>
<dbReference type="InterPro" id="IPR027477">
    <property type="entry name" value="Succ_DH/fumarate_Rdtase_cat_sf"/>
</dbReference>
<dbReference type="GO" id="GO:0033765">
    <property type="term" value="F:steroid dehydrogenase activity, acting on the CH-CH group of donors"/>
    <property type="evidence" value="ECO:0007669"/>
    <property type="project" value="UniProtKB-ARBA"/>
</dbReference>
<evidence type="ECO:0000256" key="3">
    <source>
        <dbReference type="ARBA" id="ARBA00022827"/>
    </source>
</evidence>
<dbReference type="EMBL" id="FOQY01000059">
    <property type="protein sequence ID" value="SFL14063.1"/>
    <property type="molecule type" value="Genomic_DNA"/>
</dbReference>
<dbReference type="RefSeq" id="WP_093892148.1">
    <property type="nucleotide sequence ID" value="NZ_FOQY01000059.1"/>
</dbReference>
<accession>A0A1I4F9F9</accession>
<organism evidence="6 7">
    <name type="scientific">Streptosporangium canum</name>
    <dbReference type="NCBI Taxonomy" id="324952"/>
    <lineage>
        <taxon>Bacteria</taxon>
        <taxon>Bacillati</taxon>
        <taxon>Actinomycetota</taxon>
        <taxon>Actinomycetes</taxon>
        <taxon>Streptosporangiales</taxon>
        <taxon>Streptosporangiaceae</taxon>
        <taxon>Streptosporangium</taxon>
    </lineage>
</organism>
<dbReference type="Gene3D" id="3.90.700.10">
    <property type="entry name" value="Succinate dehydrogenase/fumarate reductase flavoprotein, catalytic domain"/>
    <property type="match status" value="1"/>
</dbReference>
<dbReference type="GeneID" id="96303659"/>
<keyword evidence="2" id="KW-0285">Flavoprotein</keyword>
<keyword evidence="3" id="KW-0274">FAD</keyword>
<dbReference type="Pfam" id="PF00890">
    <property type="entry name" value="FAD_binding_2"/>
    <property type="match status" value="1"/>
</dbReference>
<dbReference type="NCBIfam" id="NF006130">
    <property type="entry name" value="PRK08274.1"/>
    <property type="match status" value="1"/>
</dbReference>
<dbReference type="InterPro" id="IPR036188">
    <property type="entry name" value="FAD/NAD-bd_sf"/>
</dbReference>
<evidence type="ECO:0000256" key="4">
    <source>
        <dbReference type="ARBA" id="ARBA00023002"/>
    </source>
</evidence>
<dbReference type="SUPFAM" id="SSF51905">
    <property type="entry name" value="FAD/NAD(P)-binding domain"/>
    <property type="match status" value="1"/>
</dbReference>
<keyword evidence="4" id="KW-0560">Oxidoreductase</keyword>
<dbReference type="Gene3D" id="3.50.50.60">
    <property type="entry name" value="FAD/NAD(P)-binding domain"/>
    <property type="match status" value="1"/>
</dbReference>
<protein>
    <submittedName>
        <fullName evidence="6">Tricarballylate dehydrogenase</fullName>
    </submittedName>
</protein>
<dbReference type="PANTHER" id="PTHR43400">
    <property type="entry name" value="FUMARATE REDUCTASE"/>
    <property type="match status" value="1"/>
</dbReference>
<feature type="domain" description="FAD-dependent oxidoreductase 2 FAD-binding" evidence="5">
    <location>
        <begin position="6"/>
        <end position="467"/>
    </location>
</feature>
<dbReference type="InterPro" id="IPR003953">
    <property type="entry name" value="FAD-dep_OxRdtase_2_FAD-bd"/>
</dbReference>
<dbReference type="Proteomes" id="UP000199111">
    <property type="component" value="Unassembled WGS sequence"/>
</dbReference>
<reference evidence="7" key="1">
    <citation type="submission" date="2016-10" db="EMBL/GenBank/DDBJ databases">
        <authorList>
            <person name="Varghese N."/>
            <person name="Submissions S."/>
        </authorList>
    </citation>
    <scope>NUCLEOTIDE SEQUENCE [LARGE SCALE GENOMIC DNA]</scope>
    <source>
        <strain evidence="7">CGMCC 4.2126</strain>
    </source>
</reference>
<gene>
    <name evidence="6" type="ORF">SAMN05216275_1592</name>
</gene>
<evidence type="ECO:0000256" key="1">
    <source>
        <dbReference type="ARBA" id="ARBA00001974"/>
    </source>
</evidence>
<evidence type="ECO:0000259" key="5">
    <source>
        <dbReference type="Pfam" id="PF00890"/>
    </source>
</evidence>
<dbReference type="PANTHER" id="PTHR43400:SF7">
    <property type="entry name" value="FAD-DEPENDENT OXIDOREDUCTASE 2 FAD BINDING DOMAIN-CONTAINING PROTEIN"/>
    <property type="match status" value="1"/>
</dbReference>
<dbReference type="SUPFAM" id="SSF56425">
    <property type="entry name" value="Succinate dehydrogenase/fumarate reductase flavoprotein, catalytic domain"/>
    <property type="match status" value="1"/>
</dbReference>